<evidence type="ECO:0000256" key="4">
    <source>
        <dbReference type="ARBA" id="ARBA00023163"/>
    </source>
</evidence>
<dbReference type="Pfam" id="PF03466">
    <property type="entry name" value="LysR_substrate"/>
    <property type="match status" value="1"/>
</dbReference>
<keyword evidence="4" id="KW-0804">Transcription</keyword>
<dbReference type="RefSeq" id="WP_204051465.1">
    <property type="nucleotide sequence ID" value="NZ_BOOF01000040.1"/>
</dbReference>
<keyword evidence="7" id="KW-1185">Reference proteome</keyword>
<feature type="domain" description="HTH lysR-type" evidence="5">
    <location>
        <begin position="66"/>
        <end position="123"/>
    </location>
</feature>
<dbReference type="InterPro" id="IPR005119">
    <property type="entry name" value="LysR_subst-bd"/>
</dbReference>
<evidence type="ECO:0000256" key="2">
    <source>
        <dbReference type="ARBA" id="ARBA00023015"/>
    </source>
</evidence>
<comment type="caution">
    <text evidence="6">The sequence shown here is derived from an EMBL/GenBank/DDBJ whole genome shotgun (WGS) entry which is preliminary data.</text>
</comment>
<dbReference type="PANTHER" id="PTHR30346">
    <property type="entry name" value="TRANSCRIPTIONAL DUAL REGULATOR HCAR-RELATED"/>
    <property type="match status" value="1"/>
</dbReference>
<keyword evidence="3" id="KW-0238">DNA-binding</keyword>
<evidence type="ECO:0000256" key="3">
    <source>
        <dbReference type="ARBA" id="ARBA00023125"/>
    </source>
</evidence>
<dbReference type="InterPro" id="IPR036388">
    <property type="entry name" value="WH-like_DNA-bd_sf"/>
</dbReference>
<dbReference type="PROSITE" id="PS50931">
    <property type="entry name" value="HTH_LYSR"/>
    <property type="match status" value="1"/>
</dbReference>
<comment type="similarity">
    <text evidence="1">Belongs to the LysR transcriptional regulatory family.</text>
</comment>
<evidence type="ECO:0000256" key="1">
    <source>
        <dbReference type="ARBA" id="ARBA00009437"/>
    </source>
</evidence>
<evidence type="ECO:0000313" key="6">
    <source>
        <dbReference type="EMBL" id="GIH65400.1"/>
    </source>
</evidence>
<name>A0ABQ4GVG9_9ACTN</name>
<keyword evidence="2" id="KW-0805">Transcription regulation</keyword>
<dbReference type="SUPFAM" id="SSF53850">
    <property type="entry name" value="Periplasmic binding protein-like II"/>
    <property type="match status" value="1"/>
</dbReference>
<gene>
    <name evidence="6" type="ORF">Msi02_62170</name>
</gene>
<organism evidence="6 7">
    <name type="scientific">Microbispora siamensis</name>
    <dbReference type="NCBI Taxonomy" id="564413"/>
    <lineage>
        <taxon>Bacteria</taxon>
        <taxon>Bacillati</taxon>
        <taxon>Actinomycetota</taxon>
        <taxon>Actinomycetes</taxon>
        <taxon>Streptosporangiales</taxon>
        <taxon>Streptosporangiaceae</taxon>
        <taxon>Microbispora</taxon>
    </lineage>
</organism>
<dbReference type="Gene3D" id="1.10.10.10">
    <property type="entry name" value="Winged helix-like DNA-binding domain superfamily/Winged helix DNA-binding domain"/>
    <property type="match status" value="1"/>
</dbReference>
<dbReference type="InterPro" id="IPR000847">
    <property type="entry name" value="LysR_HTH_N"/>
</dbReference>
<proteinExistence type="inferred from homology"/>
<reference evidence="6 7" key="1">
    <citation type="submission" date="2021-01" db="EMBL/GenBank/DDBJ databases">
        <title>Whole genome shotgun sequence of Microbispora siamensis NBRC 104113.</title>
        <authorList>
            <person name="Komaki H."/>
            <person name="Tamura T."/>
        </authorList>
    </citation>
    <scope>NUCLEOTIDE SEQUENCE [LARGE SCALE GENOMIC DNA]</scope>
    <source>
        <strain evidence="6 7">NBRC 104113</strain>
    </source>
</reference>
<protein>
    <submittedName>
        <fullName evidence="6">LysR family transcriptional regulator</fullName>
    </submittedName>
</protein>
<dbReference type="PRINTS" id="PR00039">
    <property type="entry name" value="HTHLYSR"/>
</dbReference>
<dbReference type="Gene3D" id="3.40.190.10">
    <property type="entry name" value="Periplasmic binding protein-like II"/>
    <property type="match status" value="2"/>
</dbReference>
<accession>A0ABQ4GVG9</accession>
<evidence type="ECO:0000313" key="7">
    <source>
        <dbReference type="Proteomes" id="UP000660454"/>
    </source>
</evidence>
<dbReference type="Pfam" id="PF00126">
    <property type="entry name" value="HTH_1"/>
    <property type="match status" value="1"/>
</dbReference>
<evidence type="ECO:0000259" key="5">
    <source>
        <dbReference type="PROSITE" id="PS50931"/>
    </source>
</evidence>
<dbReference type="InterPro" id="IPR036390">
    <property type="entry name" value="WH_DNA-bd_sf"/>
</dbReference>
<dbReference type="Proteomes" id="UP000660454">
    <property type="component" value="Unassembled WGS sequence"/>
</dbReference>
<dbReference type="PANTHER" id="PTHR30346:SF0">
    <property type="entry name" value="HCA OPERON TRANSCRIPTIONAL ACTIVATOR HCAR"/>
    <property type="match status" value="1"/>
</dbReference>
<sequence>MSTLPLITYVEQPAPDRATKARSTRRLPVTCADSRADATAAVAVAVGKVGGTDHPLWVKLPVDMGPELKHLRYFVAVAEDLSFSRAARRLYVSQQALSRIIQQLEHQLGVKLFERTTRSVRLTFAGEAMLGPARQSIAAAEDALKTAQRAGNGGYQRSLRVDISSSGLQTGAVLLRHFRRLHPQIPVLQIEEGVTRGLVALQEGRLDVLLGLATHCPIEIPAEVIRRETIVLGMAADHPLADLEVVPVSRLADFELLLPTEEVAVEWVEFVAQFCRQAGIRVRRWPGVTYGSHGAADVLRERLCVTPTTRWNEPPADLVFRPLVQPVPVFSWAMMIAPAVENTPQVRAFVECARLVAKQYDWLLPREDDMFRGADATS</sequence>
<dbReference type="EMBL" id="BOOF01000040">
    <property type="protein sequence ID" value="GIH65400.1"/>
    <property type="molecule type" value="Genomic_DNA"/>
</dbReference>
<dbReference type="SUPFAM" id="SSF46785">
    <property type="entry name" value="Winged helix' DNA-binding domain"/>
    <property type="match status" value="1"/>
</dbReference>